<name>A0A8X6W3M2_TRICX</name>
<keyword evidence="3" id="KW-1185">Reference proteome</keyword>
<evidence type="ECO:0000313" key="2">
    <source>
        <dbReference type="EMBL" id="GFY27713.1"/>
    </source>
</evidence>
<proteinExistence type="predicted"/>
<gene>
    <name evidence="2" type="primary">NCL1_14598</name>
    <name evidence="2" type="ORF">TNCV_241791</name>
</gene>
<accession>A0A8X6W3M2</accession>
<dbReference type="AlphaFoldDB" id="A0A8X6W3M2"/>
<evidence type="ECO:0000313" key="3">
    <source>
        <dbReference type="Proteomes" id="UP000887159"/>
    </source>
</evidence>
<feature type="region of interest" description="Disordered" evidence="1">
    <location>
        <begin position="194"/>
        <end position="244"/>
    </location>
</feature>
<dbReference type="EMBL" id="BMAU01021381">
    <property type="protein sequence ID" value="GFY27713.1"/>
    <property type="molecule type" value="Genomic_DNA"/>
</dbReference>
<organism evidence="2 3">
    <name type="scientific">Trichonephila clavipes</name>
    <name type="common">Golden silk orbweaver</name>
    <name type="synonym">Nephila clavipes</name>
    <dbReference type="NCBI Taxonomy" id="2585209"/>
    <lineage>
        <taxon>Eukaryota</taxon>
        <taxon>Metazoa</taxon>
        <taxon>Ecdysozoa</taxon>
        <taxon>Arthropoda</taxon>
        <taxon>Chelicerata</taxon>
        <taxon>Arachnida</taxon>
        <taxon>Araneae</taxon>
        <taxon>Araneomorphae</taxon>
        <taxon>Entelegynae</taxon>
        <taxon>Araneoidea</taxon>
        <taxon>Nephilidae</taxon>
        <taxon>Trichonephila</taxon>
    </lineage>
</organism>
<comment type="caution">
    <text evidence="2">The sequence shown here is derived from an EMBL/GenBank/DDBJ whole genome shotgun (WGS) entry which is preliminary data.</text>
</comment>
<evidence type="ECO:0000256" key="1">
    <source>
        <dbReference type="SAM" id="MobiDB-lite"/>
    </source>
</evidence>
<sequence length="257" mass="30029">MVTLKPVKQKNRLRSGHRSFSPLTLLQHVEFDPAHTYFPTCSDFWLDFAPVVRMACERKFLESEETTGFFLLLGKQGNKAVLDWAMKEGLIPSRYECPKCKKDMRLVERKGTIDSFEWRCRVQSKENPHFVCRSDNTRLSFGARAAGVHYRLFSVWTLVPFRLGKQLSGNSTVDEIASEAADCRLTYTMANCPQRRRKKEKRREREEPGLGWRKGKSPALDGESMRGEPWLKRTGGERERKGLSPRLEWKDDERRWR</sequence>
<protein>
    <submittedName>
        <fullName evidence="2">Uncharacterized protein</fullName>
    </submittedName>
</protein>
<feature type="compositionally biased region" description="Basic and acidic residues" evidence="1">
    <location>
        <begin position="223"/>
        <end position="244"/>
    </location>
</feature>
<dbReference type="Proteomes" id="UP000887159">
    <property type="component" value="Unassembled WGS sequence"/>
</dbReference>
<reference evidence="2" key="1">
    <citation type="submission" date="2020-08" db="EMBL/GenBank/DDBJ databases">
        <title>Multicomponent nature underlies the extraordinary mechanical properties of spider dragline silk.</title>
        <authorList>
            <person name="Kono N."/>
            <person name="Nakamura H."/>
            <person name="Mori M."/>
            <person name="Yoshida Y."/>
            <person name="Ohtoshi R."/>
            <person name="Malay A.D."/>
            <person name="Moran D.A.P."/>
            <person name="Tomita M."/>
            <person name="Numata K."/>
            <person name="Arakawa K."/>
        </authorList>
    </citation>
    <scope>NUCLEOTIDE SEQUENCE</scope>
</reference>